<feature type="compositionally biased region" description="Basic and acidic residues" evidence="1">
    <location>
        <begin position="154"/>
        <end position="165"/>
    </location>
</feature>
<dbReference type="KEGG" id="jli:EXU32_15555"/>
<protein>
    <recommendedName>
        <fullName evidence="4">WXG100 family type VII secretion target</fullName>
    </recommendedName>
</protein>
<dbReference type="EMBL" id="CP036164">
    <property type="protein sequence ID" value="QBF47541.1"/>
    <property type="molecule type" value="Genomic_DNA"/>
</dbReference>
<evidence type="ECO:0000256" key="1">
    <source>
        <dbReference type="SAM" id="MobiDB-lite"/>
    </source>
</evidence>
<feature type="compositionally biased region" description="Gly residues" evidence="1">
    <location>
        <begin position="92"/>
        <end position="122"/>
    </location>
</feature>
<dbReference type="Gene3D" id="1.10.287.1060">
    <property type="entry name" value="ESAT-6-like"/>
    <property type="match status" value="1"/>
</dbReference>
<sequence>MSLDQGMDPGRVRQIASGLDSEVIRLGEIVAAGTTSADVLVSNWDGPDGQELIVRWRSQAAKQIGAATELLRETARELRRQADQQDAASNGTGPGGGGGGGHGGSSGGGGGGGRSGGRGQGQDGPANDGRWPDGPPDGYDILGRDPDSVGVRTNRGDDNTQHHYDPLTGKTWQEAEDGSWRNGQDVFGNETVSRTDTTDHGNGWESSHESTRGQAGRGEWGDSWSTERSFDNEVASNTQAILDNVQSEPIVEQELWDVSGHDAVAEAHAGDDRTGASAEFLSYDASTDGSMGIDATRGAYIEANAEAGAYLGRAEAHWTGDHGTTAQAEAMVGAEGQANAGAQLGPAGAQVAAGFEAFAGGRVEGGFSQDLGPADVGASGSLSYGIGAHADASAEVSMDRVGVSFDIGATLGVGASLSLDVSVSPNEIVDGLADVGEALEDSPINPGNWW</sequence>
<keyword evidence="3" id="KW-1185">Reference proteome</keyword>
<dbReference type="OrthoDB" id="4857826at2"/>
<feature type="region of interest" description="Disordered" evidence="1">
    <location>
        <begin position="78"/>
        <end position="223"/>
    </location>
</feature>
<organism evidence="2 3">
    <name type="scientific">Janibacter limosus</name>
    <dbReference type="NCBI Taxonomy" id="53458"/>
    <lineage>
        <taxon>Bacteria</taxon>
        <taxon>Bacillati</taxon>
        <taxon>Actinomycetota</taxon>
        <taxon>Actinomycetes</taxon>
        <taxon>Micrococcales</taxon>
        <taxon>Intrasporangiaceae</taxon>
        <taxon>Janibacter</taxon>
    </lineage>
</organism>
<evidence type="ECO:0000313" key="2">
    <source>
        <dbReference type="EMBL" id="QBF47541.1"/>
    </source>
</evidence>
<proteinExistence type="predicted"/>
<gene>
    <name evidence="2" type="ORF">EXU32_15555</name>
</gene>
<dbReference type="Proteomes" id="UP000290408">
    <property type="component" value="Chromosome"/>
</dbReference>
<dbReference type="RefSeq" id="WP_130630727.1">
    <property type="nucleotide sequence ID" value="NZ_CP036164.1"/>
</dbReference>
<reference evidence="2 3" key="1">
    <citation type="submission" date="2019-02" db="EMBL/GenBank/DDBJ databases">
        <title>Genomic data mining of an Antarctic deep-sea actinobacterium, Janibacterlimosus P3-3-X1.</title>
        <authorList>
            <person name="Liao L."/>
            <person name="Chen B."/>
        </authorList>
    </citation>
    <scope>NUCLEOTIDE SEQUENCE [LARGE SCALE GENOMIC DNA]</scope>
    <source>
        <strain evidence="2 3">P3-3-X1</strain>
    </source>
</reference>
<accession>A0A4P6MUT2</accession>
<evidence type="ECO:0008006" key="4">
    <source>
        <dbReference type="Google" id="ProtNLM"/>
    </source>
</evidence>
<evidence type="ECO:0000313" key="3">
    <source>
        <dbReference type="Proteomes" id="UP000290408"/>
    </source>
</evidence>
<name>A0A4P6MUT2_9MICO</name>
<dbReference type="AlphaFoldDB" id="A0A4P6MUT2"/>